<evidence type="ECO:0000256" key="3">
    <source>
        <dbReference type="ARBA" id="ARBA00023242"/>
    </source>
</evidence>
<sequence length="694" mass="79013">MQCTKEEIEEKKRIAKERLARKMQCSPVKASLQSFANSTSPRFKFNRDNSNQKAPTTSFFNRNAKPYDKPGVSAINQTKFYGKDKIFNVKMCLMSEQRFVVEMEFFQPVIEIFKTIPTRNYNSSTRKWDFHIKDYEMLISKLQVLRANLNIDTLPSFVLNCLKRKSTSTIGDMSKIDSELLTSLMPFQIEGVNFGIDKNGRCLIADDMGLGKTFQALALANYYKTDWPLLIVTTASMTSVWEETIHRYLPSVSILSTQYMVTGKDYIGEAKILIVSHDMMSRALDRLLDRNFGVIIIDESHVLKNFKAKCSKSAAQLAKKAKRVVLLSGTPALSRPCELFTQLALLDEKFFGNFFAYSKRYCDGKTTNFGWDASGKSNLQELEIVLQKVFMIRRTKEDVLRSLPNKIQEVVMLDVNLKQFSEQDRRCLNYLAEKYNNMTSKRDKHALLLTFFSESAKIKIPSVCSYILQVLETKAKFLVFAHHQVMMNAIVDILRKKDVKYIRIDGNTTSDQRKNFVNKFQLDDSVVCAVLSITAANAGITLTAAQLVLFAELHWNPSILSQAESRAHRIGQENHVIVRYLLGKGTADDSMWYLLQQKQKILSEIGLSKDSFRDVAVTNQATSDEKLTENLNLTCAATPANTLDISSYFNRNITIASDDSFNDNEDNNDEFNDSAILDDGMDDLFCDINLDINL</sequence>
<keyword evidence="3" id="KW-0539">Nucleus</keyword>
<dbReference type="SMART" id="SM00490">
    <property type="entry name" value="HELICc"/>
    <property type="match status" value="1"/>
</dbReference>
<reference evidence="8" key="1">
    <citation type="submission" date="2021-12" db="EMBL/GenBank/DDBJ databases">
        <authorList>
            <person name="King R."/>
        </authorList>
    </citation>
    <scope>NUCLEOTIDE SEQUENCE</scope>
</reference>
<dbReference type="InterPro" id="IPR014001">
    <property type="entry name" value="Helicase_ATP-bd"/>
</dbReference>
<proteinExistence type="inferred from homology"/>
<dbReference type="PANTHER" id="PTHR45766:SF6">
    <property type="entry name" value="SWI_SNF-RELATED MATRIX-ASSOCIATED ACTIN-DEPENDENT REGULATOR OF CHROMATIN SUBFAMILY A-LIKE PROTEIN 1"/>
    <property type="match status" value="1"/>
</dbReference>
<feature type="domain" description="Helicase C-terminal" evidence="6">
    <location>
        <begin position="462"/>
        <end position="616"/>
    </location>
</feature>
<dbReference type="GO" id="GO:0005524">
    <property type="term" value="F:ATP binding"/>
    <property type="evidence" value="ECO:0007669"/>
    <property type="project" value="InterPro"/>
</dbReference>
<gene>
    <name evidence="8" type="ORF">MELIAE_LOCUS13172</name>
</gene>
<dbReference type="OrthoDB" id="2801544at2759"/>
<protein>
    <recommendedName>
        <fullName evidence="10">SWI/SNF-related matrix-associated actin-dependent regulator of chromatin subfamily A-like protein 1</fullName>
    </recommendedName>
</protein>
<dbReference type="GO" id="GO:0031297">
    <property type="term" value="P:replication fork processing"/>
    <property type="evidence" value="ECO:0007669"/>
    <property type="project" value="TreeGrafter"/>
</dbReference>
<dbReference type="PROSITE" id="PS51467">
    <property type="entry name" value="HARP"/>
    <property type="match status" value="1"/>
</dbReference>
<dbReference type="GO" id="GO:0006281">
    <property type="term" value="P:DNA repair"/>
    <property type="evidence" value="ECO:0007669"/>
    <property type="project" value="TreeGrafter"/>
</dbReference>
<dbReference type="InterPro" id="IPR038718">
    <property type="entry name" value="SNF2-like_sf"/>
</dbReference>
<evidence type="ECO:0000256" key="2">
    <source>
        <dbReference type="ARBA" id="ARBA00022801"/>
    </source>
</evidence>
<dbReference type="AlphaFoldDB" id="A0A9P0FNJ9"/>
<dbReference type="Proteomes" id="UP001154078">
    <property type="component" value="Chromosome 9"/>
</dbReference>
<evidence type="ECO:0000313" key="8">
    <source>
        <dbReference type="EMBL" id="CAH0564691.1"/>
    </source>
</evidence>
<evidence type="ECO:0000256" key="4">
    <source>
        <dbReference type="PROSITE-ProRule" id="PRU00800"/>
    </source>
</evidence>
<dbReference type="CDD" id="cd18010">
    <property type="entry name" value="DEXHc_HARP_SMARCAL1"/>
    <property type="match status" value="1"/>
</dbReference>
<evidence type="ECO:0000259" key="6">
    <source>
        <dbReference type="PROSITE" id="PS51194"/>
    </source>
</evidence>
<dbReference type="SUPFAM" id="SSF52540">
    <property type="entry name" value="P-loop containing nucleoside triphosphate hydrolases"/>
    <property type="match status" value="2"/>
</dbReference>
<dbReference type="InterPro" id="IPR027417">
    <property type="entry name" value="P-loop_NTPase"/>
</dbReference>
<dbReference type="GO" id="GO:0016787">
    <property type="term" value="F:hydrolase activity"/>
    <property type="evidence" value="ECO:0007669"/>
    <property type="project" value="UniProtKB-KW"/>
</dbReference>
<evidence type="ECO:0000313" key="9">
    <source>
        <dbReference type="Proteomes" id="UP001154078"/>
    </source>
</evidence>
<keyword evidence="9" id="KW-1185">Reference proteome</keyword>
<evidence type="ECO:0000256" key="1">
    <source>
        <dbReference type="ARBA" id="ARBA00004123"/>
    </source>
</evidence>
<accession>A0A9P0FNJ9</accession>
<dbReference type="PROSITE" id="PS51194">
    <property type="entry name" value="HELICASE_CTER"/>
    <property type="match status" value="1"/>
</dbReference>
<dbReference type="CDD" id="cd18793">
    <property type="entry name" value="SF2_C_SNF"/>
    <property type="match status" value="1"/>
</dbReference>
<evidence type="ECO:0000259" key="7">
    <source>
        <dbReference type="PROSITE" id="PS51467"/>
    </source>
</evidence>
<dbReference type="InterPro" id="IPR049730">
    <property type="entry name" value="SNF2/RAD54-like_C"/>
</dbReference>
<name>A0A9P0FNJ9_BRAAE</name>
<dbReference type="InterPro" id="IPR010003">
    <property type="entry name" value="HARP_dom"/>
</dbReference>
<comment type="subcellular location">
    <subcellularLocation>
        <location evidence="1">Nucleus</location>
    </subcellularLocation>
</comment>
<dbReference type="InterPro" id="IPR000330">
    <property type="entry name" value="SNF2_N"/>
</dbReference>
<dbReference type="EMBL" id="OV121140">
    <property type="protein sequence ID" value="CAH0564691.1"/>
    <property type="molecule type" value="Genomic_DNA"/>
</dbReference>
<dbReference type="PROSITE" id="PS51192">
    <property type="entry name" value="HELICASE_ATP_BIND_1"/>
    <property type="match status" value="1"/>
</dbReference>
<dbReference type="Pfam" id="PF00271">
    <property type="entry name" value="Helicase_C"/>
    <property type="match status" value="1"/>
</dbReference>
<dbReference type="SMART" id="SM00487">
    <property type="entry name" value="DEXDc"/>
    <property type="match status" value="1"/>
</dbReference>
<evidence type="ECO:0000259" key="5">
    <source>
        <dbReference type="PROSITE" id="PS51192"/>
    </source>
</evidence>
<organism evidence="8 9">
    <name type="scientific">Brassicogethes aeneus</name>
    <name type="common">Rape pollen beetle</name>
    <name type="synonym">Meligethes aeneus</name>
    <dbReference type="NCBI Taxonomy" id="1431903"/>
    <lineage>
        <taxon>Eukaryota</taxon>
        <taxon>Metazoa</taxon>
        <taxon>Ecdysozoa</taxon>
        <taxon>Arthropoda</taxon>
        <taxon>Hexapoda</taxon>
        <taxon>Insecta</taxon>
        <taxon>Pterygota</taxon>
        <taxon>Neoptera</taxon>
        <taxon>Endopterygota</taxon>
        <taxon>Coleoptera</taxon>
        <taxon>Polyphaga</taxon>
        <taxon>Cucujiformia</taxon>
        <taxon>Nitidulidae</taxon>
        <taxon>Meligethinae</taxon>
        <taxon>Brassicogethes</taxon>
    </lineage>
</organism>
<dbReference type="Gene3D" id="3.40.50.300">
    <property type="entry name" value="P-loop containing nucleotide triphosphate hydrolases"/>
    <property type="match status" value="1"/>
</dbReference>
<comment type="similarity">
    <text evidence="4">Belongs to the SNF2/RAD54 helicase family. SMARCAL1 subfamily.</text>
</comment>
<dbReference type="InterPro" id="IPR001650">
    <property type="entry name" value="Helicase_C-like"/>
</dbReference>
<dbReference type="PANTHER" id="PTHR45766">
    <property type="entry name" value="DNA ANNEALING HELICASE AND ENDONUCLEASE ZRANB3 FAMILY MEMBER"/>
    <property type="match status" value="1"/>
</dbReference>
<keyword evidence="2" id="KW-0378">Hydrolase</keyword>
<evidence type="ECO:0008006" key="10">
    <source>
        <dbReference type="Google" id="ProtNLM"/>
    </source>
</evidence>
<dbReference type="Gene3D" id="3.40.50.10810">
    <property type="entry name" value="Tandem AAA-ATPase domain"/>
    <property type="match status" value="1"/>
</dbReference>
<feature type="domain" description="Helicase ATP-binding" evidence="5">
    <location>
        <begin position="193"/>
        <end position="349"/>
    </location>
</feature>
<dbReference type="Pfam" id="PF00176">
    <property type="entry name" value="SNF2-rel_dom"/>
    <property type="match status" value="1"/>
</dbReference>
<dbReference type="GO" id="GO:0043596">
    <property type="term" value="C:nuclear replication fork"/>
    <property type="evidence" value="ECO:0007669"/>
    <property type="project" value="TreeGrafter"/>
</dbReference>
<dbReference type="Pfam" id="PF07443">
    <property type="entry name" value="HARP"/>
    <property type="match status" value="1"/>
</dbReference>
<feature type="domain" description="HARP" evidence="7">
    <location>
        <begin position="82"/>
        <end position="155"/>
    </location>
</feature>